<organism evidence="1">
    <name type="scientific">bioreactor metagenome</name>
    <dbReference type="NCBI Taxonomy" id="1076179"/>
    <lineage>
        <taxon>unclassified sequences</taxon>
        <taxon>metagenomes</taxon>
        <taxon>ecological metagenomes</taxon>
    </lineage>
</organism>
<sequence>MRADCSANGLSALLVRVRDHLHCGRFLQAEDCLLELLCRTAAAAAREYRQMDHGLDLADLAAVQARLQNGFKTYENRGRLKTRLDLLGAEILSLRGFDRVLTAADKEKLAQRYECVGAQCLKAAILLEQHIQKQEQKQGLTMKMN</sequence>
<reference evidence="1" key="1">
    <citation type="submission" date="2019-08" db="EMBL/GenBank/DDBJ databases">
        <authorList>
            <person name="Kucharzyk K."/>
            <person name="Murdoch R.W."/>
            <person name="Higgins S."/>
            <person name="Loffler F."/>
        </authorList>
    </citation>
    <scope>NUCLEOTIDE SEQUENCE</scope>
</reference>
<name>A0A645CNI6_9ZZZZ</name>
<comment type="caution">
    <text evidence="1">The sequence shown here is derived from an EMBL/GenBank/DDBJ whole genome shotgun (WGS) entry which is preliminary data.</text>
</comment>
<gene>
    <name evidence="1" type="ORF">SDC9_125631</name>
</gene>
<dbReference type="EMBL" id="VSSQ01028768">
    <property type="protein sequence ID" value="MPM78620.1"/>
    <property type="molecule type" value="Genomic_DNA"/>
</dbReference>
<proteinExistence type="predicted"/>
<dbReference type="AlphaFoldDB" id="A0A645CNI6"/>
<accession>A0A645CNI6</accession>
<protein>
    <submittedName>
        <fullName evidence="1">Uncharacterized protein</fullName>
    </submittedName>
</protein>
<evidence type="ECO:0000313" key="1">
    <source>
        <dbReference type="EMBL" id="MPM78620.1"/>
    </source>
</evidence>